<dbReference type="STRING" id="1798515.A3B35_01325"/>
<feature type="transmembrane region" description="Helical" evidence="1">
    <location>
        <begin position="9"/>
        <end position="30"/>
    </location>
</feature>
<evidence type="ECO:0000313" key="3">
    <source>
        <dbReference type="Proteomes" id="UP000177215"/>
    </source>
</evidence>
<sequence length="103" mass="10925">MTKNPIHNALLASGYIVLVASLMFFGSRFAGGPDTVLVPIAMLSLFVLSAAVMAYLFLLQPVQMYLDGEKKEAVDFFAKTLAAFAVITAVLFAALLLLATPAA</sequence>
<evidence type="ECO:0000256" key="1">
    <source>
        <dbReference type="SAM" id="Phobius"/>
    </source>
</evidence>
<reference evidence="2 3" key="1">
    <citation type="journal article" date="2016" name="Nat. Commun.">
        <title>Thousands of microbial genomes shed light on interconnected biogeochemical processes in an aquifer system.</title>
        <authorList>
            <person name="Anantharaman K."/>
            <person name="Brown C.T."/>
            <person name="Hug L.A."/>
            <person name="Sharon I."/>
            <person name="Castelle C.J."/>
            <person name="Probst A.J."/>
            <person name="Thomas B.C."/>
            <person name="Singh A."/>
            <person name="Wilkins M.J."/>
            <person name="Karaoz U."/>
            <person name="Brodie E.L."/>
            <person name="Williams K.H."/>
            <person name="Hubbard S.S."/>
            <person name="Banfield J.F."/>
        </authorList>
    </citation>
    <scope>NUCLEOTIDE SEQUENCE [LARGE SCALE GENOMIC DNA]</scope>
</reference>
<accession>A0A1F6EVX3</accession>
<dbReference type="AlphaFoldDB" id="A0A1F6EVX3"/>
<keyword evidence="1" id="KW-1133">Transmembrane helix</keyword>
<dbReference type="Proteomes" id="UP000177215">
    <property type="component" value="Unassembled WGS sequence"/>
</dbReference>
<protein>
    <recommendedName>
        <fullName evidence="4">DUF5671 domain-containing protein</fullName>
    </recommendedName>
</protein>
<name>A0A1F6EVX3_9BACT</name>
<feature type="transmembrane region" description="Helical" evidence="1">
    <location>
        <begin position="80"/>
        <end position="99"/>
    </location>
</feature>
<keyword evidence="1" id="KW-0812">Transmembrane</keyword>
<evidence type="ECO:0000313" key="2">
    <source>
        <dbReference type="EMBL" id="OGG77642.1"/>
    </source>
</evidence>
<organism evidence="2 3">
    <name type="scientific">Candidatus Kaiserbacteria bacterium RIFCSPLOWO2_01_FULL_54_24</name>
    <dbReference type="NCBI Taxonomy" id="1798515"/>
    <lineage>
        <taxon>Bacteria</taxon>
        <taxon>Candidatus Kaiseribacteriota</taxon>
    </lineage>
</organism>
<dbReference type="EMBL" id="MFMC01000012">
    <property type="protein sequence ID" value="OGG77642.1"/>
    <property type="molecule type" value="Genomic_DNA"/>
</dbReference>
<keyword evidence="1" id="KW-0472">Membrane</keyword>
<comment type="caution">
    <text evidence="2">The sequence shown here is derived from an EMBL/GenBank/DDBJ whole genome shotgun (WGS) entry which is preliminary data.</text>
</comment>
<gene>
    <name evidence="2" type="ORF">A3B35_01325</name>
</gene>
<feature type="transmembrane region" description="Helical" evidence="1">
    <location>
        <begin position="36"/>
        <end position="59"/>
    </location>
</feature>
<evidence type="ECO:0008006" key="4">
    <source>
        <dbReference type="Google" id="ProtNLM"/>
    </source>
</evidence>
<proteinExistence type="predicted"/>